<keyword evidence="3" id="KW-0732">Signal</keyword>
<dbReference type="InterPro" id="IPR014716">
    <property type="entry name" value="Fibrinogen_a/b/g_C_1"/>
</dbReference>
<dbReference type="InterPro" id="IPR002181">
    <property type="entry name" value="Fibrinogen_a/b/g_C_dom"/>
</dbReference>
<feature type="transmembrane region" description="Helical" evidence="2">
    <location>
        <begin position="331"/>
        <end position="350"/>
    </location>
</feature>
<dbReference type="Gene3D" id="3.90.215.10">
    <property type="entry name" value="Gamma Fibrinogen, chain A, domain 1"/>
    <property type="match status" value="3"/>
</dbReference>
<dbReference type="PANTHER" id="PTHR19143:SF394">
    <property type="entry name" value="ANGIOPOIETIN-RELATED PROTEIN 3-LIKE"/>
    <property type="match status" value="1"/>
</dbReference>
<dbReference type="Gene3D" id="4.10.530.10">
    <property type="entry name" value="Gamma-fibrinogen Carboxyl Terminal Fragment, domain 2"/>
    <property type="match status" value="1"/>
</dbReference>
<dbReference type="PROSITE" id="PS00514">
    <property type="entry name" value="FIBRINOGEN_C_1"/>
    <property type="match status" value="2"/>
</dbReference>
<protein>
    <recommendedName>
        <fullName evidence="4">Fibrinogen C-terminal domain-containing protein</fullName>
    </recommendedName>
</protein>
<keyword evidence="2" id="KW-0812">Transmembrane</keyword>
<dbReference type="OrthoDB" id="6053454at2759"/>
<accession>A0A8B6GW37</accession>
<organism evidence="5 6">
    <name type="scientific">Mytilus galloprovincialis</name>
    <name type="common">Mediterranean mussel</name>
    <dbReference type="NCBI Taxonomy" id="29158"/>
    <lineage>
        <taxon>Eukaryota</taxon>
        <taxon>Metazoa</taxon>
        <taxon>Spiralia</taxon>
        <taxon>Lophotrochozoa</taxon>
        <taxon>Mollusca</taxon>
        <taxon>Bivalvia</taxon>
        <taxon>Autobranchia</taxon>
        <taxon>Pteriomorphia</taxon>
        <taxon>Mytilida</taxon>
        <taxon>Mytiloidea</taxon>
        <taxon>Mytilidae</taxon>
        <taxon>Mytilinae</taxon>
        <taxon>Mytilus</taxon>
    </lineage>
</organism>
<dbReference type="SUPFAM" id="SSF56496">
    <property type="entry name" value="Fibrinogen C-terminal domain-like"/>
    <property type="match status" value="2"/>
</dbReference>
<feature type="domain" description="Fibrinogen C-terminal" evidence="4">
    <location>
        <begin position="109"/>
        <end position="307"/>
    </location>
</feature>
<evidence type="ECO:0000256" key="2">
    <source>
        <dbReference type="SAM" id="Phobius"/>
    </source>
</evidence>
<keyword evidence="2" id="KW-0472">Membrane</keyword>
<dbReference type="AlphaFoldDB" id="A0A8B6GW37"/>
<dbReference type="EMBL" id="UYJE01009062">
    <property type="protein sequence ID" value="VDI69707.1"/>
    <property type="molecule type" value="Genomic_DNA"/>
</dbReference>
<feature type="domain" description="Fibrinogen C-terminal" evidence="4">
    <location>
        <begin position="496"/>
        <end position="636"/>
    </location>
</feature>
<dbReference type="FunFam" id="3.90.215.10:FF:000001">
    <property type="entry name" value="Tenascin isoform 1"/>
    <property type="match status" value="1"/>
</dbReference>
<dbReference type="SMART" id="SM00186">
    <property type="entry name" value="FBG"/>
    <property type="match status" value="2"/>
</dbReference>
<feature type="signal peptide" evidence="3">
    <location>
        <begin position="1"/>
        <end position="16"/>
    </location>
</feature>
<dbReference type="PROSITE" id="PS51406">
    <property type="entry name" value="FIBRINOGEN_C_2"/>
    <property type="match status" value="2"/>
</dbReference>
<comment type="caution">
    <text evidence="5">The sequence shown here is derived from an EMBL/GenBank/DDBJ whole genome shotgun (WGS) entry which is preliminary data.</text>
</comment>
<name>A0A8B6GW37_MYTGA</name>
<dbReference type="InterPro" id="IPR020837">
    <property type="entry name" value="Fibrinogen_CS"/>
</dbReference>
<evidence type="ECO:0000256" key="1">
    <source>
        <dbReference type="ARBA" id="ARBA00023157"/>
    </source>
</evidence>
<evidence type="ECO:0000313" key="6">
    <source>
        <dbReference type="Proteomes" id="UP000596742"/>
    </source>
</evidence>
<feature type="chain" id="PRO_5033063832" description="Fibrinogen C-terminal domain-containing protein" evidence="3">
    <location>
        <begin position="17"/>
        <end position="637"/>
    </location>
</feature>
<feature type="transmembrane region" description="Helical" evidence="2">
    <location>
        <begin position="357"/>
        <end position="377"/>
    </location>
</feature>
<dbReference type="Proteomes" id="UP000596742">
    <property type="component" value="Unassembled WGS sequence"/>
</dbReference>
<dbReference type="CDD" id="cd00087">
    <property type="entry name" value="FReD"/>
    <property type="match status" value="2"/>
</dbReference>
<proteinExistence type="predicted"/>
<reference evidence="5" key="1">
    <citation type="submission" date="2018-11" db="EMBL/GenBank/DDBJ databases">
        <authorList>
            <person name="Alioto T."/>
            <person name="Alioto T."/>
        </authorList>
    </citation>
    <scope>NUCLEOTIDE SEQUENCE</scope>
</reference>
<dbReference type="GO" id="GO:0005615">
    <property type="term" value="C:extracellular space"/>
    <property type="evidence" value="ECO:0007669"/>
    <property type="project" value="TreeGrafter"/>
</dbReference>
<dbReference type="InterPro" id="IPR036056">
    <property type="entry name" value="Fibrinogen-like_C"/>
</dbReference>
<keyword evidence="2" id="KW-1133">Transmembrane helix</keyword>
<gene>
    <name evidence="5" type="ORF">MGAL_10B020781</name>
</gene>
<evidence type="ECO:0000313" key="5">
    <source>
        <dbReference type="EMBL" id="VDI69707.1"/>
    </source>
</evidence>
<evidence type="ECO:0000259" key="4">
    <source>
        <dbReference type="PROSITE" id="PS51406"/>
    </source>
</evidence>
<evidence type="ECO:0000256" key="3">
    <source>
        <dbReference type="SAM" id="SignalP"/>
    </source>
</evidence>
<dbReference type="Pfam" id="PF00147">
    <property type="entry name" value="Fibrinogen_C"/>
    <property type="match status" value="2"/>
</dbReference>
<keyword evidence="6" id="KW-1185">Reference proteome</keyword>
<dbReference type="PANTHER" id="PTHR19143">
    <property type="entry name" value="FIBRINOGEN/TENASCIN/ANGIOPOEITIN"/>
    <property type="match status" value="1"/>
</dbReference>
<keyword evidence="1" id="KW-1015">Disulfide bond</keyword>
<dbReference type="InterPro" id="IPR050373">
    <property type="entry name" value="Fibrinogen_C-term_domain"/>
</dbReference>
<sequence>MMIIAVFLLLVSKVNCGQDCLSCTGVETYLDCNRHETCSNNEVCFKQKYSTLSGKMLYDFGCSMSQFCRHSVGPIFGRRAEGHHIFCEACCNSTRLCNGNLKCDKPVVQNNTHLPRECSEIKTPYLKSGVYNIYPFESPLAVPVFCDMTTENKSWTVIQRRYNGSVDFYRNWTAYKEGFGFVNGEYWLGNDIIHRITSNGNHELRIDLSDFEGTHKYAKYSSFNVGDEWSEYPLHVSNYSGNVGNILMNPAQPHNGMQFSTVDHDRDTTTGNCAAAYKGGWWYAACHNANLNGRYLSGHHESFGDGIDVTCFTLRTSTTGRCLFKVYAIGYVPYVFVSIGFPTHMIIDFVKRDVDKLLNIIPILWSGLSFVCITLKIQTRFELVCFKQKYSTTSGKVLFDFGCSKSQLCSKSLGTIFGRREEGHHIICEACCNNTRYCNGELRCDPVVKQNYTHLPRECSEIIPSNLTSGIYNIYPFNSHIAVPVFCDMTTENKRNDIIHRITSSGNHELRIDLSDFEGNDRYAKYSSFLVGDEWSQYQLHVSNYSGDSGNFLMHPAYNHNGMPFSTYDHDADDSPLNCAAQYKGGWWYNHCLIANLNGRYLSGHHNSFADGIDVIIWHGTHYSLKTVTMMITKINL</sequence>